<dbReference type="OrthoDB" id="5414418at2759"/>
<feature type="domain" description="Nephrocystin 3-like N-terminal" evidence="2">
    <location>
        <begin position="125"/>
        <end position="164"/>
    </location>
</feature>
<proteinExistence type="predicted"/>
<name>A0A2T6ZAD1_TUBBO</name>
<gene>
    <name evidence="3" type="ORF">B9Z19DRAFT_684471</name>
</gene>
<keyword evidence="4" id="KW-1185">Reference proteome</keyword>
<dbReference type="PANTHER" id="PTHR10039:SF15">
    <property type="entry name" value="NACHT DOMAIN-CONTAINING PROTEIN"/>
    <property type="match status" value="1"/>
</dbReference>
<evidence type="ECO:0000313" key="3">
    <source>
        <dbReference type="EMBL" id="PUU72384.1"/>
    </source>
</evidence>
<sequence>MSFFRYSGLLKMTMHCCPPLHWCYDLPNCLSPSDEIRLLPRYYSFLSSRSRFSDNDSLDEMDPPSFQYPVLTLNDDEGNDIGSHNSARDDSDISVADDKLATLEWLSPLTPRDRHQAVRRGRVDGVGDWLLQTPEFMKWHKSEDPHAGQVLFCYGAPGAGKTCLRY</sequence>
<protein>
    <recommendedName>
        <fullName evidence="2">Nephrocystin 3-like N-terminal domain-containing protein</fullName>
    </recommendedName>
</protein>
<dbReference type="AlphaFoldDB" id="A0A2T6ZAD1"/>
<evidence type="ECO:0000259" key="2">
    <source>
        <dbReference type="Pfam" id="PF24883"/>
    </source>
</evidence>
<reference evidence="3 4" key="1">
    <citation type="submission" date="2017-04" db="EMBL/GenBank/DDBJ databases">
        <title>Draft genome sequence of Tuber borchii Vittad., a whitish edible truffle.</title>
        <authorList>
            <consortium name="DOE Joint Genome Institute"/>
            <person name="Murat C."/>
            <person name="Kuo A."/>
            <person name="Barry K.W."/>
            <person name="Clum A."/>
            <person name="Dockter R.B."/>
            <person name="Fauchery L."/>
            <person name="Iotti M."/>
            <person name="Kohler A."/>
            <person name="Labutti K."/>
            <person name="Lindquist E.A."/>
            <person name="Lipzen A."/>
            <person name="Ohm R.A."/>
            <person name="Wang M."/>
            <person name="Grigoriev I.V."/>
            <person name="Zambonelli A."/>
            <person name="Martin F.M."/>
        </authorList>
    </citation>
    <scope>NUCLEOTIDE SEQUENCE [LARGE SCALE GENOMIC DNA]</scope>
    <source>
        <strain evidence="3 4">Tbo3840</strain>
    </source>
</reference>
<dbReference type="EMBL" id="NESQ01000552">
    <property type="protein sequence ID" value="PUU72384.1"/>
    <property type="molecule type" value="Genomic_DNA"/>
</dbReference>
<comment type="caution">
    <text evidence="3">The sequence shown here is derived from an EMBL/GenBank/DDBJ whole genome shotgun (WGS) entry which is preliminary data.</text>
</comment>
<dbReference type="Proteomes" id="UP000244722">
    <property type="component" value="Unassembled WGS sequence"/>
</dbReference>
<organism evidence="3 4">
    <name type="scientific">Tuber borchii</name>
    <name type="common">White truffle</name>
    <dbReference type="NCBI Taxonomy" id="42251"/>
    <lineage>
        <taxon>Eukaryota</taxon>
        <taxon>Fungi</taxon>
        <taxon>Dikarya</taxon>
        <taxon>Ascomycota</taxon>
        <taxon>Pezizomycotina</taxon>
        <taxon>Pezizomycetes</taxon>
        <taxon>Pezizales</taxon>
        <taxon>Tuberaceae</taxon>
        <taxon>Tuber</taxon>
    </lineage>
</organism>
<keyword evidence="1" id="KW-0677">Repeat</keyword>
<dbReference type="PANTHER" id="PTHR10039">
    <property type="entry name" value="AMELOGENIN"/>
    <property type="match status" value="1"/>
</dbReference>
<evidence type="ECO:0000256" key="1">
    <source>
        <dbReference type="ARBA" id="ARBA00022737"/>
    </source>
</evidence>
<accession>A0A2T6ZAD1</accession>
<evidence type="ECO:0000313" key="4">
    <source>
        <dbReference type="Proteomes" id="UP000244722"/>
    </source>
</evidence>
<dbReference type="Pfam" id="PF24883">
    <property type="entry name" value="NPHP3_N"/>
    <property type="match status" value="1"/>
</dbReference>
<dbReference type="InterPro" id="IPR056884">
    <property type="entry name" value="NPHP3-like_N"/>
</dbReference>